<feature type="transmembrane region" description="Helical" evidence="9">
    <location>
        <begin position="305"/>
        <end position="335"/>
    </location>
</feature>
<organism evidence="10 11">
    <name type="scientific">Archangium minus</name>
    <dbReference type="NCBI Taxonomy" id="83450"/>
    <lineage>
        <taxon>Bacteria</taxon>
        <taxon>Pseudomonadati</taxon>
        <taxon>Myxococcota</taxon>
        <taxon>Myxococcia</taxon>
        <taxon>Myxococcales</taxon>
        <taxon>Cystobacterineae</taxon>
        <taxon>Archangiaceae</taxon>
        <taxon>Archangium</taxon>
    </lineage>
</organism>
<accession>A0ABY9X751</accession>
<keyword evidence="3" id="KW-0813">Transport</keyword>
<gene>
    <name evidence="10" type="ORF">F0U60_49145</name>
</gene>
<keyword evidence="7 9" id="KW-0472">Membrane</keyword>
<evidence type="ECO:0000256" key="5">
    <source>
        <dbReference type="ARBA" id="ARBA00022692"/>
    </source>
</evidence>
<keyword evidence="5 9" id="KW-0812">Transmembrane</keyword>
<reference evidence="10 11" key="1">
    <citation type="submission" date="2019-08" db="EMBL/GenBank/DDBJ databases">
        <title>Archangium and Cystobacter genomes.</title>
        <authorList>
            <person name="Chen I.-C.K."/>
            <person name="Wielgoss S."/>
        </authorList>
    </citation>
    <scope>NUCLEOTIDE SEQUENCE [LARGE SCALE GENOMIC DNA]</scope>
    <source>
        <strain evidence="10 11">Cbm 6</strain>
    </source>
</reference>
<dbReference type="PANTHER" id="PTHR21716:SF53">
    <property type="entry name" value="PERMEASE PERM-RELATED"/>
    <property type="match status" value="1"/>
</dbReference>
<keyword evidence="4" id="KW-1003">Cell membrane</keyword>
<evidence type="ECO:0000256" key="3">
    <source>
        <dbReference type="ARBA" id="ARBA00022448"/>
    </source>
</evidence>
<evidence type="ECO:0000256" key="4">
    <source>
        <dbReference type="ARBA" id="ARBA00022475"/>
    </source>
</evidence>
<name>A0ABY9X751_9BACT</name>
<evidence type="ECO:0000256" key="9">
    <source>
        <dbReference type="SAM" id="Phobius"/>
    </source>
</evidence>
<feature type="transmembrane region" description="Helical" evidence="9">
    <location>
        <begin position="15"/>
        <end position="33"/>
    </location>
</feature>
<sequence length="378" mass="41207">MATHTRPRSQVTPRTVWTVALNVLALVALLWLFAKAWTVLTWVMVALFLALAANPLVRWLEARGLRRGLGVLAVSLLGLGLLGALLMTLVPMLIEQGRGLVRAAPDYIERLQHHPWVQKLDERYDLIDRVSAELRNRISMAPGPVLGVVTNILRELAAGMTIAVLTVFFLLFGADLFDKALQWVEPSRREHWRNLGHEMHRTVGGYVAGAFLISFIGGGVTAVSMLLLGVPYFLPLGLAMAVLGLIPFVGSLLGAILVSVTTLASVGTKEGLIALGVFLVYQQVEGNLLQPLIQRRTLKMNPLLIALVMLVGTSLTGLIGALLALPIAGAVQVLLQDRLVQLREQWRNGEGGERRVILAPEDTRPREGPPAEPPVIQH</sequence>
<comment type="subcellular location">
    <subcellularLocation>
        <location evidence="1">Cell membrane</location>
        <topology evidence="1">Multi-pass membrane protein</topology>
    </subcellularLocation>
</comment>
<evidence type="ECO:0000313" key="10">
    <source>
        <dbReference type="EMBL" id="WNG51223.1"/>
    </source>
</evidence>
<dbReference type="InterPro" id="IPR002549">
    <property type="entry name" value="AI-2E-like"/>
</dbReference>
<dbReference type="RefSeq" id="WP_395811235.1">
    <property type="nucleotide sequence ID" value="NZ_CP043494.1"/>
</dbReference>
<evidence type="ECO:0000256" key="1">
    <source>
        <dbReference type="ARBA" id="ARBA00004651"/>
    </source>
</evidence>
<feature type="transmembrane region" description="Helical" evidence="9">
    <location>
        <begin position="39"/>
        <end position="57"/>
    </location>
</feature>
<evidence type="ECO:0000256" key="7">
    <source>
        <dbReference type="ARBA" id="ARBA00023136"/>
    </source>
</evidence>
<proteinExistence type="inferred from homology"/>
<evidence type="ECO:0000256" key="6">
    <source>
        <dbReference type="ARBA" id="ARBA00022989"/>
    </source>
</evidence>
<feature type="compositionally biased region" description="Basic and acidic residues" evidence="8">
    <location>
        <begin position="358"/>
        <end position="369"/>
    </location>
</feature>
<dbReference type="Pfam" id="PF01594">
    <property type="entry name" value="AI-2E_transport"/>
    <property type="match status" value="1"/>
</dbReference>
<dbReference type="EMBL" id="CP043494">
    <property type="protein sequence ID" value="WNG51223.1"/>
    <property type="molecule type" value="Genomic_DNA"/>
</dbReference>
<protein>
    <submittedName>
        <fullName evidence="10">AI-2E family transporter</fullName>
    </submittedName>
</protein>
<feature type="region of interest" description="Disordered" evidence="8">
    <location>
        <begin position="358"/>
        <end position="378"/>
    </location>
</feature>
<evidence type="ECO:0000313" key="11">
    <source>
        <dbReference type="Proteomes" id="UP001611383"/>
    </source>
</evidence>
<keyword evidence="11" id="KW-1185">Reference proteome</keyword>
<dbReference type="Proteomes" id="UP001611383">
    <property type="component" value="Chromosome"/>
</dbReference>
<dbReference type="PANTHER" id="PTHR21716">
    <property type="entry name" value="TRANSMEMBRANE PROTEIN"/>
    <property type="match status" value="1"/>
</dbReference>
<comment type="similarity">
    <text evidence="2">Belongs to the autoinducer-2 exporter (AI-2E) (TC 2.A.86) family.</text>
</comment>
<feature type="transmembrane region" description="Helical" evidence="9">
    <location>
        <begin position="69"/>
        <end position="94"/>
    </location>
</feature>
<feature type="transmembrane region" description="Helical" evidence="9">
    <location>
        <begin position="203"/>
        <end position="230"/>
    </location>
</feature>
<evidence type="ECO:0000256" key="2">
    <source>
        <dbReference type="ARBA" id="ARBA00009773"/>
    </source>
</evidence>
<feature type="transmembrane region" description="Helical" evidence="9">
    <location>
        <begin position="236"/>
        <end position="260"/>
    </location>
</feature>
<feature type="transmembrane region" description="Helical" evidence="9">
    <location>
        <begin position="156"/>
        <end position="177"/>
    </location>
</feature>
<evidence type="ECO:0000256" key="8">
    <source>
        <dbReference type="SAM" id="MobiDB-lite"/>
    </source>
</evidence>
<keyword evidence="6 9" id="KW-1133">Transmembrane helix</keyword>